<keyword evidence="3 5" id="KW-1133">Transmembrane helix</keyword>
<dbReference type="PANTHER" id="PTHR11863">
    <property type="entry name" value="STEROL DESATURASE"/>
    <property type="match status" value="1"/>
</dbReference>
<feature type="domain" description="Fatty acid hydroxylase" evidence="6">
    <location>
        <begin position="105"/>
        <end position="226"/>
    </location>
</feature>
<evidence type="ECO:0000256" key="1">
    <source>
        <dbReference type="ARBA" id="ARBA00004370"/>
    </source>
</evidence>
<proteinExistence type="predicted"/>
<dbReference type="InterPro" id="IPR006694">
    <property type="entry name" value="Fatty_acid_hydroxylase"/>
</dbReference>
<comment type="caution">
    <text evidence="7">The sequence shown here is derived from an EMBL/GenBank/DDBJ whole genome shotgun (WGS) entry which is preliminary data.</text>
</comment>
<evidence type="ECO:0000256" key="5">
    <source>
        <dbReference type="SAM" id="Phobius"/>
    </source>
</evidence>
<dbReference type="Pfam" id="PF04116">
    <property type="entry name" value="FA_hydroxylase"/>
    <property type="match status" value="1"/>
</dbReference>
<evidence type="ECO:0000256" key="3">
    <source>
        <dbReference type="ARBA" id="ARBA00022989"/>
    </source>
</evidence>
<gene>
    <name evidence="7" type="ORF">BJX68DRAFT_238654</name>
</gene>
<evidence type="ECO:0000259" key="6">
    <source>
        <dbReference type="Pfam" id="PF04116"/>
    </source>
</evidence>
<name>A0ABR4K8Z9_9EURO</name>
<dbReference type="Proteomes" id="UP001610444">
    <property type="component" value="Unassembled WGS sequence"/>
</dbReference>
<feature type="transmembrane region" description="Helical" evidence="5">
    <location>
        <begin position="16"/>
        <end position="36"/>
    </location>
</feature>
<evidence type="ECO:0000313" key="8">
    <source>
        <dbReference type="Proteomes" id="UP001610444"/>
    </source>
</evidence>
<evidence type="ECO:0000256" key="4">
    <source>
        <dbReference type="ARBA" id="ARBA00023136"/>
    </source>
</evidence>
<sequence>MFPSLWISVVNRWSPFVIEVGGSVLLQLLLLLFYFGKSFMFQSKDRPALLRCLPLCLFNILLAGVSHGLFLYFLSRVRGDSFWSMSLSEVSGQLPTWKQLLSGFVRGTIYFDIVFYCLHWVLHQGVFYRKIHSVHHRFVESVSLAAYYSHPVEFVLVNFGSAVLLSWFMRAHVVSQFLMGALSQTIALYIHEQGEIGWLLVSHDMHHLKPWSNLGSIGLMDSLFGTLERVAPKSNSDESGWGVPCAAKGGEALLQRGEGAAPKSMITK</sequence>
<dbReference type="GeneID" id="98155564"/>
<feature type="transmembrane region" description="Helical" evidence="5">
    <location>
        <begin position="104"/>
        <end position="122"/>
    </location>
</feature>
<evidence type="ECO:0000256" key="2">
    <source>
        <dbReference type="ARBA" id="ARBA00022692"/>
    </source>
</evidence>
<keyword evidence="4 5" id="KW-0472">Membrane</keyword>
<reference evidence="7 8" key="1">
    <citation type="submission" date="2024-07" db="EMBL/GenBank/DDBJ databases">
        <title>Section-level genome sequencing and comparative genomics of Aspergillus sections Usti and Cavernicolus.</title>
        <authorList>
            <consortium name="Lawrence Berkeley National Laboratory"/>
            <person name="Nybo J.L."/>
            <person name="Vesth T.C."/>
            <person name="Theobald S."/>
            <person name="Frisvad J.C."/>
            <person name="Larsen T.O."/>
            <person name="Kjaerboelling I."/>
            <person name="Rothschild-Mancinelli K."/>
            <person name="Lyhne E.K."/>
            <person name="Kogle M.E."/>
            <person name="Barry K."/>
            <person name="Clum A."/>
            <person name="Na H."/>
            <person name="Ledsgaard L."/>
            <person name="Lin J."/>
            <person name="Lipzen A."/>
            <person name="Kuo A."/>
            <person name="Riley R."/>
            <person name="Mondo S."/>
            <person name="LaButti K."/>
            <person name="Haridas S."/>
            <person name="Pangalinan J."/>
            <person name="Salamov A.A."/>
            <person name="Simmons B.A."/>
            <person name="Magnuson J.K."/>
            <person name="Chen J."/>
            <person name="Drula E."/>
            <person name="Henrissat B."/>
            <person name="Wiebenga A."/>
            <person name="Lubbers R.J."/>
            <person name="Gomes A.C."/>
            <person name="Macurrencykelacurrency M.R."/>
            <person name="Stajich J."/>
            <person name="Grigoriev I.V."/>
            <person name="Mortensen U.H."/>
            <person name="De vries R.P."/>
            <person name="Baker S.E."/>
            <person name="Andersen M.R."/>
        </authorList>
    </citation>
    <scope>NUCLEOTIDE SEQUENCE [LARGE SCALE GENOMIC DNA]</scope>
    <source>
        <strain evidence="7 8">CBS 756.74</strain>
    </source>
</reference>
<protein>
    <recommendedName>
        <fullName evidence="6">Fatty acid hydroxylase domain-containing protein</fullName>
    </recommendedName>
</protein>
<keyword evidence="2 5" id="KW-0812">Transmembrane</keyword>
<keyword evidence="8" id="KW-1185">Reference proteome</keyword>
<comment type="subcellular location">
    <subcellularLocation>
        <location evidence="1">Membrane</location>
    </subcellularLocation>
</comment>
<organism evidence="7 8">
    <name type="scientific">Aspergillus pseudodeflectus</name>
    <dbReference type="NCBI Taxonomy" id="176178"/>
    <lineage>
        <taxon>Eukaryota</taxon>
        <taxon>Fungi</taxon>
        <taxon>Dikarya</taxon>
        <taxon>Ascomycota</taxon>
        <taxon>Pezizomycotina</taxon>
        <taxon>Eurotiomycetes</taxon>
        <taxon>Eurotiomycetidae</taxon>
        <taxon>Eurotiales</taxon>
        <taxon>Aspergillaceae</taxon>
        <taxon>Aspergillus</taxon>
        <taxon>Aspergillus subgen. Nidulantes</taxon>
    </lineage>
</organism>
<dbReference type="EMBL" id="JBFXLR010000025">
    <property type="protein sequence ID" value="KAL2848778.1"/>
    <property type="molecule type" value="Genomic_DNA"/>
</dbReference>
<feature type="transmembrane region" description="Helical" evidence="5">
    <location>
        <begin position="48"/>
        <end position="74"/>
    </location>
</feature>
<accession>A0ABR4K8Z9</accession>
<dbReference type="RefSeq" id="XP_070898462.1">
    <property type="nucleotide sequence ID" value="XM_071040400.1"/>
</dbReference>
<dbReference type="InterPro" id="IPR050307">
    <property type="entry name" value="Sterol_Desaturase_Related"/>
</dbReference>
<evidence type="ECO:0000313" key="7">
    <source>
        <dbReference type="EMBL" id="KAL2848778.1"/>
    </source>
</evidence>